<dbReference type="InterPro" id="IPR003661">
    <property type="entry name" value="HisK_dim/P_dom"/>
</dbReference>
<dbReference type="SMART" id="SM00388">
    <property type="entry name" value="HisKA"/>
    <property type="match status" value="1"/>
</dbReference>
<feature type="domain" description="Response regulatory" evidence="8">
    <location>
        <begin position="689"/>
        <end position="799"/>
    </location>
</feature>
<comment type="catalytic activity">
    <reaction evidence="1">
        <text>ATP + protein L-histidine = ADP + protein N-phospho-L-histidine.</text>
        <dbReference type="EC" id="2.7.13.3"/>
    </reaction>
</comment>
<feature type="domain" description="PAS" evidence="9">
    <location>
        <begin position="326"/>
        <end position="381"/>
    </location>
</feature>
<keyword evidence="5" id="KW-0418">Kinase</keyword>
<dbReference type="Pfam" id="PF00512">
    <property type="entry name" value="HisKA"/>
    <property type="match status" value="1"/>
</dbReference>
<evidence type="ECO:0000256" key="2">
    <source>
        <dbReference type="ARBA" id="ARBA00012438"/>
    </source>
</evidence>
<feature type="domain" description="Histidine kinase" evidence="7">
    <location>
        <begin position="450"/>
        <end position="669"/>
    </location>
</feature>
<dbReference type="CDD" id="cd00082">
    <property type="entry name" value="HisKA"/>
    <property type="match status" value="1"/>
</dbReference>
<feature type="domain" description="PAC" evidence="10">
    <location>
        <begin position="80"/>
        <end position="131"/>
    </location>
</feature>
<dbReference type="GO" id="GO:0000155">
    <property type="term" value="F:phosphorelay sensor kinase activity"/>
    <property type="evidence" value="ECO:0007669"/>
    <property type="project" value="InterPro"/>
</dbReference>
<dbReference type="InterPro" id="IPR004358">
    <property type="entry name" value="Sig_transdc_His_kin-like_C"/>
</dbReference>
<dbReference type="PROSITE" id="PS50110">
    <property type="entry name" value="RESPONSE_REGULATORY"/>
    <property type="match status" value="1"/>
</dbReference>
<dbReference type="EMBL" id="JACIDB010000001">
    <property type="protein sequence ID" value="MBB3874757.1"/>
    <property type="molecule type" value="Genomic_DNA"/>
</dbReference>
<dbReference type="PANTHER" id="PTHR43065">
    <property type="entry name" value="SENSOR HISTIDINE KINASE"/>
    <property type="match status" value="1"/>
</dbReference>
<dbReference type="InterPro" id="IPR005467">
    <property type="entry name" value="His_kinase_dom"/>
</dbReference>
<dbReference type="AlphaFoldDB" id="A0AAW3TQ77"/>
<dbReference type="PANTHER" id="PTHR43065:SF42">
    <property type="entry name" value="TWO-COMPONENT SENSOR PPRA"/>
    <property type="match status" value="1"/>
</dbReference>
<dbReference type="InterPro" id="IPR001789">
    <property type="entry name" value="Sig_transdc_resp-reg_receiver"/>
</dbReference>
<dbReference type="InterPro" id="IPR036890">
    <property type="entry name" value="HATPase_C_sf"/>
</dbReference>
<dbReference type="Gene3D" id="1.10.287.130">
    <property type="match status" value="1"/>
</dbReference>
<reference evidence="11 12" key="1">
    <citation type="submission" date="2020-08" db="EMBL/GenBank/DDBJ databases">
        <title>Genomic Encyclopedia of Type Strains, Phase IV (KMG-IV): sequencing the most valuable type-strain genomes for metagenomic binning, comparative biology and taxonomic classification.</title>
        <authorList>
            <person name="Goeker M."/>
        </authorList>
    </citation>
    <scope>NUCLEOTIDE SEQUENCE [LARGE SCALE GENOMIC DNA]</scope>
    <source>
        <strain evidence="11 12">DSM 15581</strain>
    </source>
</reference>
<dbReference type="InterPro" id="IPR003594">
    <property type="entry name" value="HATPase_dom"/>
</dbReference>
<dbReference type="PROSITE" id="PS50113">
    <property type="entry name" value="PAC"/>
    <property type="match status" value="1"/>
</dbReference>
<keyword evidence="3 6" id="KW-0597">Phosphoprotein</keyword>
<dbReference type="Pfam" id="PF08448">
    <property type="entry name" value="PAS_4"/>
    <property type="match status" value="2"/>
</dbReference>
<evidence type="ECO:0000256" key="5">
    <source>
        <dbReference type="ARBA" id="ARBA00022777"/>
    </source>
</evidence>
<evidence type="ECO:0000313" key="11">
    <source>
        <dbReference type="EMBL" id="MBB3874757.1"/>
    </source>
</evidence>
<dbReference type="SUPFAM" id="SSF55785">
    <property type="entry name" value="PYP-like sensor domain (PAS domain)"/>
    <property type="match status" value="2"/>
</dbReference>
<dbReference type="Gene3D" id="3.30.450.40">
    <property type="match status" value="1"/>
</dbReference>
<dbReference type="Gene3D" id="3.40.50.2300">
    <property type="match status" value="1"/>
</dbReference>
<protein>
    <recommendedName>
        <fullName evidence="2">histidine kinase</fullName>
        <ecNumber evidence="2">2.7.13.3</ecNumber>
    </recommendedName>
</protein>
<dbReference type="Gene3D" id="3.30.565.10">
    <property type="entry name" value="Histidine kinase-like ATPase, C-terminal domain"/>
    <property type="match status" value="1"/>
</dbReference>
<dbReference type="InterPro" id="IPR013656">
    <property type="entry name" value="PAS_4"/>
</dbReference>
<evidence type="ECO:0000256" key="1">
    <source>
        <dbReference type="ARBA" id="ARBA00000085"/>
    </source>
</evidence>
<gene>
    <name evidence="11" type="ORF">GGR47_000973</name>
</gene>
<feature type="modified residue" description="4-aspartylphosphate" evidence="6">
    <location>
        <position position="739"/>
    </location>
</feature>
<dbReference type="Pfam" id="PF02518">
    <property type="entry name" value="HATPase_c"/>
    <property type="match status" value="1"/>
</dbReference>
<dbReference type="InterPro" id="IPR000700">
    <property type="entry name" value="PAS-assoc_C"/>
</dbReference>
<dbReference type="InterPro" id="IPR003018">
    <property type="entry name" value="GAF"/>
</dbReference>
<keyword evidence="4" id="KW-0808">Transferase</keyword>
<evidence type="ECO:0000259" key="8">
    <source>
        <dbReference type="PROSITE" id="PS50110"/>
    </source>
</evidence>
<dbReference type="InterPro" id="IPR029016">
    <property type="entry name" value="GAF-like_dom_sf"/>
</dbReference>
<dbReference type="SUPFAM" id="SSF47384">
    <property type="entry name" value="Homodimeric domain of signal transducing histidine kinase"/>
    <property type="match status" value="1"/>
</dbReference>
<dbReference type="EC" id="2.7.13.3" evidence="2"/>
<evidence type="ECO:0000259" key="7">
    <source>
        <dbReference type="PROSITE" id="PS50109"/>
    </source>
</evidence>
<comment type="caution">
    <text evidence="11">The sequence shown here is derived from an EMBL/GenBank/DDBJ whole genome shotgun (WGS) entry which is preliminary data.</text>
</comment>
<dbReference type="NCBIfam" id="TIGR00229">
    <property type="entry name" value="sensory_box"/>
    <property type="match status" value="2"/>
</dbReference>
<organism evidence="11 12">
    <name type="scientific">Sphingomonas aquatilis</name>
    <dbReference type="NCBI Taxonomy" id="93063"/>
    <lineage>
        <taxon>Bacteria</taxon>
        <taxon>Pseudomonadati</taxon>
        <taxon>Pseudomonadota</taxon>
        <taxon>Alphaproteobacteria</taxon>
        <taxon>Sphingomonadales</taxon>
        <taxon>Sphingomonadaceae</taxon>
        <taxon>Sphingomonas</taxon>
    </lineage>
</organism>
<keyword evidence="12" id="KW-1185">Reference proteome</keyword>
<dbReference type="SMART" id="SM00065">
    <property type="entry name" value="GAF"/>
    <property type="match status" value="1"/>
</dbReference>
<dbReference type="Pfam" id="PF00072">
    <property type="entry name" value="Response_reg"/>
    <property type="match status" value="1"/>
</dbReference>
<proteinExistence type="predicted"/>
<evidence type="ECO:0000313" key="12">
    <source>
        <dbReference type="Proteomes" id="UP000528945"/>
    </source>
</evidence>
<dbReference type="PROSITE" id="PS50109">
    <property type="entry name" value="HIS_KIN"/>
    <property type="match status" value="1"/>
</dbReference>
<dbReference type="SMART" id="SM00387">
    <property type="entry name" value="HATPase_c"/>
    <property type="match status" value="1"/>
</dbReference>
<evidence type="ECO:0000256" key="6">
    <source>
        <dbReference type="PROSITE-ProRule" id="PRU00169"/>
    </source>
</evidence>
<dbReference type="SUPFAM" id="SSF52172">
    <property type="entry name" value="CheY-like"/>
    <property type="match status" value="1"/>
</dbReference>
<dbReference type="RefSeq" id="WP_244305092.1">
    <property type="nucleotide sequence ID" value="NZ_JACIDB010000001.1"/>
</dbReference>
<accession>A0AAW3TQ77</accession>
<evidence type="ECO:0000259" key="10">
    <source>
        <dbReference type="PROSITE" id="PS50113"/>
    </source>
</evidence>
<evidence type="ECO:0000256" key="3">
    <source>
        <dbReference type="ARBA" id="ARBA00022553"/>
    </source>
</evidence>
<dbReference type="Pfam" id="PF13185">
    <property type="entry name" value="GAF_2"/>
    <property type="match status" value="1"/>
</dbReference>
<evidence type="ECO:0000256" key="4">
    <source>
        <dbReference type="ARBA" id="ARBA00022679"/>
    </source>
</evidence>
<dbReference type="InterPro" id="IPR036097">
    <property type="entry name" value="HisK_dim/P_sf"/>
</dbReference>
<name>A0AAW3TQ77_9SPHN</name>
<dbReference type="SUPFAM" id="SSF55781">
    <property type="entry name" value="GAF domain-like"/>
    <property type="match status" value="1"/>
</dbReference>
<dbReference type="SUPFAM" id="SSF55874">
    <property type="entry name" value="ATPase domain of HSP90 chaperone/DNA topoisomerase II/histidine kinase"/>
    <property type="match status" value="1"/>
</dbReference>
<dbReference type="SMART" id="SM00448">
    <property type="entry name" value="REC"/>
    <property type="match status" value="1"/>
</dbReference>
<dbReference type="PROSITE" id="PS50112">
    <property type="entry name" value="PAS"/>
    <property type="match status" value="1"/>
</dbReference>
<evidence type="ECO:0000259" key="9">
    <source>
        <dbReference type="PROSITE" id="PS50112"/>
    </source>
</evidence>
<dbReference type="Proteomes" id="UP000528945">
    <property type="component" value="Unassembled WGS sequence"/>
</dbReference>
<dbReference type="InterPro" id="IPR011006">
    <property type="entry name" value="CheY-like_superfamily"/>
</dbReference>
<dbReference type="InterPro" id="IPR000014">
    <property type="entry name" value="PAS"/>
</dbReference>
<dbReference type="Gene3D" id="3.30.450.20">
    <property type="entry name" value="PAS domain"/>
    <property type="match status" value="2"/>
</dbReference>
<sequence>MRHSGSKAHPAEQLAAMYAASSVGLAILDPDLRYVWVDDRFARLSGVPVADHIGRTVGEITPDRADSAIALAARVLAGETVKGLEMTGPDGTSMWRQNWLPIRDDVGELTGIGVSVQDVTEERRAERAIATLNRINTALAAEHDLERLVQMVTDAGVELTGASVGAFFHNVMDDSGERLHLFTLSGGERGDFIRLGRPRGTNVLGPIFRNEVIRSGNITRDPRYGANAPFAGMPPGHPEVTSYLGVPVVSRHGQVLGGLLFGHPHADRFSQRHEDLILGLAAQAAVAIENARLLAAVQSANERLERRVEERTAERDRVWNLSRDLLVVVEPDGRFRSVNPAWTALFGHSQHDVAGRPVTDFVHPDDVAMTQAALAAAASGADVPVVENRYLAHDGSLRWISWLTSTEGGLIYGSGRDVTEARRKDEALQRTEEALRQSQKMEAIGQLTGGVAHDFNNLLTPILGGLDFVRRQLPDGDRSLRLLDGAIQSAERASTLVQRLLAFARRQPLQPDAVDLVALTRDMAALLTTTVGPQIQLVIDAPERLLPAIADRNQIEMALLNLAVNARDAMPRGGVMRVALGHTHLTEAEDPLAPGDYVCLSVSDTGHGMDAATLARAIEPFFSTKGVGRGTGLGLSMVHGLASQLGGTFRLASTPGAGTVAELWLPASPVSVAPVPDATGAAPVYGAGCVLLVDDEGAVRAAAAQMLHDIGYRVVEADNADAALRLMRDGLSPDLLVSDHLMPGMTGTELARRLRADRPDLGVLIVSGYADVETLSPDLAHLPKPFREADLAAALAGPKVFAAPIRALEQDAAAAPSRV</sequence>
<dbReference type="CDD" id="cd00130">
    <property type="entry name" value="PAS"/>
    <property type="match status" value="2"/>
</dbReference>
<dbReference type="PRINTS" id="PR00344">
    <property type="entry name" value="BCTRLSENSOR"/>
</dbReference>
<dbReference type="InterPro" id="IPR035965">
    <property type="entry name" value="PAS-like_dom_sf"/>
</dbReference>
<dbReference type="SMART" id="SM00091">
    <property type="entry name" value="PAS"/>
    <property type="match status" value="2"/>
</dbReference>